<accession>A0A939HEC3</accession>
<evidence type="ECO:0000313" key="4">
    <source>
        <dbReference type="EMBL" id="MBO1266366.1"/>
    </source>
</evidence>
<dbReference type="EMBL" id="JAFNJU010000022">
    <property type="protein sequence ID" value="MBO1266366.1"/>
    <property type="molecule type" value="Genomic_DNA"/>
</dbReference>
<dbReference type="Pfam" id="PF01522">
    <property type="entry name" value="Polysacc_deac_1"/>
    <property type="match status" value="1"/>
</dbReference>
<keyword evidence="5" id="KW-1185">Reference proteome</keyword>
<dbReference type="PROSITE" id="PS51257">
    <property type="entry name" value="PROKAR_LIPOPROTEIN"/>
    <property type="match status" value="1"/>
</dbReference>
<feature type="compositionally biased region" description="Acidic residues" evidence="1">
    <location>
        <begin position="48"/>
        <end position="73"/>
    </location>
</feature>
<dbReference type="InterPro" id="IPR002509">
    <property type="entry name" value="NODB_dom"/>
</dbReference>
<evidence type="ECO:0000256" key="1">
    <source>
        <dbReference type="SAM" id="MobiDB-lite"/>
    </source>
</evidence>
<evidence type="ECO:0000259" key="3">
    <source>
        <dbReference type="PROSITE" id="PS51677"/>
    </source>
</evidence>
<dbReference type="RefSeq" id="WP_207600893.1">
    <property type="nucleotide sequence ID" value="NZ_JAFNJU010000022.1"/>
</dbReference>
<evidence type="ECO:0000313" key="5">
    <source>
        <dbReference type="Proteomes" id="UP000664218"/>
    </source>
</evidence>
<gene>
    <name evidence="4" type="ORF">J3A84_15135</name>
</gene>
<proteinExistence type="predicted"/>
<dbReference type="AlphaFoldDB" id="A0A939HEC3"/>
<keyword evidence="2" id="KW-0732">Signal</keyword>
<name>A0A939HEC3_9CLOT</name>
<feature type="domain" description="NodB homology" evidence="3">
    <location>
        <begin position="110"/>
        <end position="313"/>
    </location>
</feature>
<dbReference type="Gene3D" id="3.20.20.370">
    <property type="entry name" value="Glycoside hydrolase/deacetylase"/>
    <property type="match status" value="1"/>
</dbReference>
<organism evidence="4 5">
    <name type="scientific">Proteiniclasticum aestuarii</name>
    <dbReference type="NCBI Taxonomy" id="2817862"/>
    <lineage>
        <taxon>Bacteria</taxon>
        <taxon>Bacillati</taxon>
        <taxon>Bacillota</taxon>
        <taxon>Clostridia</taxon>
        <taxon>Eubacteriales</taxon>
        <taxon>Clostridiaceae</taxon>
        <taxon>Proteiniclasticum</taxon>
    </lineage>
</organism>
<reference evidence="4" key="1">
    <citation type="submission" date="2021-03" db="EMBL/GenBank/DDBJ databases">
        <title>Proteiniclasticum marinus sp. nov., isolated from tidal flat sediment.</title>
        <authorList>
            <person name="Namirimu T."/>
            <person name="Yang J.-A."/>
            <person name="Yang S.-H."/>
            <person name="Kim Y.-J."/>
            <person name="Kwon K.K."/>
        </authorList>
    </citation>
    <scope>NUCLEOTIDE SEQUENCE</scope>
    <source>
        <strain evidence="4">SCR006</strain>
    </source>
</reference>
<dbReference type="PANTHER" id="PTHR10587">
    <property type="entry name" value="GLYCOSYL TRANSFERASE-RELATED"/>
    <property type="match status" value="1"/>
</dbReference>
<evidence type="ECO:0000256" key="2">
    <source>
        <dbReference type="SAM" id="SignalP"/>
    </source>
</evidence>
<dbReference type="Proteomes" id="UP000664218">
    <property type="component" value="Unassembled WGS sequence"/>
</dbReference>
<sequence>MPIKRLTLILSGLAVLFLTAGCDVKTEPTLSVEDPLESVVEEEKPDIFQEEEEEVASDLSAEEEEEMDPEDTMTEEEQIQLLKNTYGDREVTVFGENIDGVMTGIRTDEKIAALTFDACGGPHGSAFDEDLITYLMEERIPATLFINGRWIEENRETMEMLSQHELFDIENHGYGHKPLSMDGRSAYGIRGTEGIEEVFQEIMKNQQLILSYTGRTPRYFRSGTAFYDDVTLEILEELNLKAVNYDVLGDAGATFNKEQMVRSARGVKPGSIFLYHMNHPSKEIAAGVKQVIPMLIGMGYDFVKLSDYDDYLK</sequence>
<feature type="signal peptide" evidence="2">
    <location>
        <begin position="1"/>
        <end position="20"/>
    </location>
</feature>
<protein>
    <submittedName>
        <fullName evidence="4">Polysaccharide deacetylase family protein</fullName>
    </submittedName>
</protein>
<feature type="region of interest" description="Disordered" evidence="1">
    <location>
        <begin position="41"/>
        <end position="73"/>
    </location>
</feature>
<dbReference type="PANTHER" id="PTHR10587:SF134">
    <property type="entry name" value="SECRETED PROTEIN"/>
    <property type="match status" value="1"/>
</dbReference>
<feature type="chain" id="PRO_5039095048" evidence="2">
    <location>
        <begin position="21"/>
        <end position="313"/>
    </location>
</feature>
<dbReference type="SUPFAM" id="SSF88713">
    <property type="entry name" value="Glycoside hydrolase/deacetylase"/>
    <property type="match status" value="1"/>
</dbReference>
<dbReference type="CDD" id="cd10955">
    <property type="entry name" value="CE4_BH0857_like"/>
    <property type="match status" value="1"/>
</dbReference>
<dbReference type="InterPro" id="IPR011330">
    <property type="entry name" value="Glyco_hydro/deAcase_b/a-brl"/>
</dbReference>
<dbReference type="InterPro" id="IPR050248">
    <property type="entry name" value="Polysacc_deacetylase_ArnD"/>
</dbReference>
<dbReference type="PROSITE" id="PS51677">
    <property type="entry name" value="NODB"/>
    <property type="match status" value="1"/>
</dbReference>
<dbReference type="GO" id="GO:0016810">
    <property type="term" value="F:hydrolase activity, acting on carbon-nitrogen (but not peptide) bonds"/>
    <property type="evidence" value="ECO:0007669"/>
    <property type="project" value="InterPro"/>
</dbReference>
<comment type="caution">
    <text evidence="4">The sequence shown here is derived from an EMBL/GenBank/DDBJ whole genome shotgun (WGS) entry which is preliminary data.</text>
</comment>
<dbReference type="GO" id="GO:0005975">
    <property type="term" value="P:carbohydrate metabolic process"/>
    <property type="evidence" value="ECO:0007669"/>
    <property type="project" value="InterPro"/>
</dbReference>